<evidence type="ECO:0000256" key="1">
    <source>
        <dbReference type="ARBA" id="ARBA00023319"/>
    </source>
</evidence>
<evidence type="ECO:0000313" key="6">
    <source>
        <dbReference type="Proteomes" id="UP000694726"/>
    </source>
</evidence>
<sequence>YLKRCQETYTHFTDEAIEQEVTLQELQRQQAFKRSLPHLCGLARGVSHTLTRTHPEKGLTHLFCPPAPQGATGLSVQQAPKWLQARQDGQVTLVCQVGQAQAWEQLRVEWTKDGDTLCQTQVTNGSLSVGVCGPRGWLSWQQPGNLTLQLDPVSLNDSGLYVCWATVEIPGLEEAQGNGTQLLVETDGSLLNQGVSGLFFALLVTGVVAVAAFALGAWVWARCCRRHREAGNPLYSNVLYKPRRAPRKSEAWPVEGKVLDIPREDQNGQSFYSISLPQHPTAKQHLAPKSCPRPSPPISVFRVSPASGASGQPREFLEARKGIRTPRDQRGPPQRLRKDATDSSGSGSPA</sequence>
<dbReference type="SUPFAM" id="SSF48726">
    <property type="entry name" value="Immunoglobulin"/>
    <property type="match status" value="1"/>
</dbReference>
<keyword evidence="3" id="KW-0812">Transmembrane</keyword>
<evidence type="ECO:0000256" key="3">
    <source>
        <dbReference type="SAM" id="Phobius"/>
    </source>
</evidence>
<protein>
    <recommendedName>
        <fullName evidence="4">Ig-like domain-containing protein</fullName>
    </recommendedName>
</protein>
<dbReference type="InterPro" id="IPR013106">
    <property type="entry name" value="Ig_V-set"/>
</dbReference>
<evidence type="ECO:0000313" key="5">
    <source>
        <dbReference type="Ensembl" id="ENSSSCP00015021089.1"/>
    </source>
</evidence>
<dbReference type="Gene3D" id="2.60.40.10">
    <property type="entry name" value="Immunoglobulins"/>
    <property type="match status" value="1"/>
</dbReference>
<dbReference type="InterPro" id="IPR013783">
    <property type="entry name" value="Ig-like_fold"/>
</dbReference>
<feature type="domain" description="Ig-like" evidence="4">
    <location>
        <begin position="68"/>
        <end position="163"/>
    </location>
</feature>
<organism evidence="5 6">
    <name type="scientific">Sus scrofa</name>
    <name type="common">Pig</name>
    <dbReference type="NCBI Taxonomy" id="9823"/>
    <lineage>
        <taxon>Eukaryota</taxon>
        <taxon>Metazoa</taxon>
        <taxon>Chordata</taxon>
        <taxon>Craniata</taxon>
        <taxon>Vertebrata</taxon>
        <taxon>Euteleostomi</taxon>
        <taxon>Mammalia</taxon>
        <taxon>Eutheria</taxon>
        <taxon>Laurasiatheria</taxon>
        <taxon>Artiodactyla</taxon>
        <taxon>Suina</taxon>
        <taxon>Suidae</taxon>
        <taxon>Sus</taxon>
    </lineage>
</organism>
<evidence type="ECO:0000256" key="2">
    <source>
        <dbReference type="SAM" id="MobiDB-lite"/>
    </source>
</evidence>
<feature type="region of interest" description="Disordered" evidence="2">
    <location>
        <begin position="282"/>
        <end position="350"/>
    </location>
</feature>
<dbReference type="FunFam" id="2.60.40.10:FF:002003">
    <property type="entry name" value="Transmembrane and immunoglobulin domain containing 2"/>
    <property type="match status" value="1"/>
</dbReference>
<dbReference type="Ensembl" id="ENSSSCT00015052698.1">
    <property type="protein sequence ID" value="ENSSSCP00015021089.1"/>
    <property type="gene ID" value="ENSSSCG00015039571.1"/>
</dbReference>
<reference evidence="5" key="1">
    <citation type="submission" date="2025-08" db="UniProtKB">
        <authorList>
            <consortium name="Ensembl"/>
        </authorList>
    </citation>
    <scope>IDENTIFICATION</scope>
</reference>
<keyword evidence="3" id="KW-0472">Membrane</keyword>
<dbReference type="AlphaFoldDB" id="A0A8D0NNY2"/>
<keyword evidence="1" id="KW-0393">Immunoglobulin domain</keyword>
<keyword evidence="3" id="KW-1133">Transmembrane helix</keyword>
<evidence type="ECO:0000259" key="4">
    <source>
        <dbReference type="PROSITE" id="PS50835"/>
    </source>
</evidence>
<dbReference type="CDD" id="cd00096">
    <property type="entry name" value="Ig"/>
    <property type="match status" value="1"/>
</dbReference>
<proteinExistence type="predicted"/>
<dbReference type="InterPro" id="IPR003599">
    <property type="entry name" value="Ig_sub"/>
</dbReference>
<dbReference type="PANTHER" id="PTHR14334">
    <property type="entry name" value="B-CELL ANTIGEN RECEPTOR COMPLEX-ASSOCIATED PROTEIN"/>
    <property type="match status" value="1"/>
</dbReference>
<dbReference type="Proteomes" id="UP000694726">
    <property type="component" value="Unplaced"/>
</dbReference>
<dbReference type="PANTHER" id="PTHR14334:SF3">
    <property type="entry name" value="TRANSMEMBRANE AND IMMUNOGLOBULIN DOMAIN CONTAINING 2"/>
    <property type="match status" value="1"/>
</dbReference>
<dbReference type="SMART" id="SM00409">
    <property type="entry name" value="IG"/>
    <property type="match status" value="1"/>
</dbReference>
<feature type="transmembrane region" description="Helical" evidence="3">
    <location>
        <begin position="198"/>
        <end position="221"/>
    </location>
</feature>
<accession>A0A8D0NNY2</accession>
<dbReference type="Pfam" id="PF07686">
    <property type="entry name" value="V-set"/>
    <property type="match status" value="1"/>
</dbReference>
<name>A0A8D0NNY2_PIG</name>
<dbReference type="InterPro" id="IPR036179">
    <property type="entry name" value="Ig-like_dom_sf"/>
</dbReference>
<dbReference type="PROSITE" id="PS50835">
    <property type="entry name" value="IG_LIKE"/>
    <property type="match status" value="1"/>
</dbReference>
<feature type="compositionally biased region" description="Basic and acidic residues" evidence="2">
    <location>
        <begin position="315"/>
        <end position="341"/>
    </location>
</feature>
<dbReference type="InterPro" id="IPR007110">
    <property type="entry name" value="Ig-like_dom"/>
</dbReference>